<dbReference type="AlphaFoldDB" id="A0A370P6G2"/>
<gene>
    <name evidence="1" type="ORF">M752DRAFT_92258</name>
</gene>
<protein>
    <submittedName>
        <fullName evidence="1">Uncharacterized protein</fullName>
    </submittedName>
</protein>
<dbReference type="Proteomes" id="UP000254937">
    <property type="component" value="Unassembled WGS sequence"/>
</dbReference>
<sequence length="132" mass="14623">MRRTALLPSARLLSLPPHIEGYTLPRVSFLSGRPSIILPPIHCQEALSPLNSVSSVSAIVSPPSRQRHEKFSSWPATDLSFEVLHVSDMSFSTGPGTLDRLMSLAFNGLFSSGPDRRPYTQPFKKERSILHI</sequence>
<dbReference type="EMBL" id="KZ851871">
    <property type="protein sequence ID" value="RDK37465.1"/>
    <property type="molecule type" value="Genomic_DNA"/>
</dbReference>
<evidence type="ECO:0000313" key="2">
    <source>
        <dbReference type="Proteomes" id="UP000254937"/>
    </source>
</evidence>
<organism evidence="1 2">
    <name type="scientific">Aspergillus phoenicis ATCC 13157</name>
    <dbReference type="NCBI Taxonomy" id="1353007"/>
    <lineage>
        <taxon>Eukaryota</taxon>
        <taxon>Fungi</taxon>
        <taxon>Dikarya</taxon>
        <taxon>Ascomycota</taxon>
        <taxon>Pezizomycotina</taxon>
        <taxon>Eurotiomycetes</taxon>
        <taxon>Eurotiomycetidae</taxon>
        <taxon>Eurotiales</taxon>
        <taxon>Aspergillaceae</taxon>
        <taxon>Aspergillus</taxon>
    </lineage>
</organism>
<reference evidence="1 2" key="1">
    <citation type="submission" date="2018-07" db="EMBL/GenBank/DDBJ databases">
        <title>Section-level genome sequencing of Aspergillus section Nigri to investigate inter- and intra-species variation.</title>
        <authorList>
            <consortium name="DOE Joint Genome Institute"/>
            <person name="Vesth T.C."/>
            <person name="Nybo J.L."/>
            <person name="Theobald S."/>
            <person name="Frisvad J.C."/>
            <person name="Larsen T.O."/>
            <person name="Nielsen K.F."/>
            <person name="Hoof J.B."/>
            <person name="Brandl J."/>
            <person name="Salamov A."/>
            <person name="Riley R."/>
            <person name="Gladden J.M."/>
            <person name="Phatale P."/>
            <person name="Nielsen M.T."/>
            <person name="Lyhne E.K."/>
            <person name="Kogle M.E."/>
            <person name="Strasser K."/>
            <person name="McDonnell E."/>
            <person name="Barry K."/>
            <person name="Clum A."/>
            <person name="Chen C."/>
            <person name="Nolan M."/>
            <person name="Sandor L."/>
            <person name="Kuo A."/>
            <person name="Lipzen A."/>
            <person name="Hainaut M."/>
            <person name="Drula E."/>
            <person name="Tsang A."/>
            <person name="Magnuson J.K."/>
            <person name="Henrissat B."/>
            <person name="Wiebenga A."/>
            <person name="Simmons B.A."/>
            <person name="Makela M.R."/>
            <person name="De vries R.P."/>
            <person name="Grigoriev I.V."/>
            <person name="Mortensen U.H."/>
            <person name="Baker S.E."/>
            <person name="Andersen M.R."/>
        </authorList>
    </citation>
    <scope>NUCLEOTIDE SEQUENCE [LARGE SCALE GENOMIC DNA]</scope>
    <source>
        <strain evidence="1 2">ATCC 13157</strain>
    </source>
</reference>
<name>A0A370P6G2_ASPPH</name>
<proteinExistence type="predicted"/>
<evidence type="ECO:0000313" key="1">
    <source>
        <dbReference type="EMBL" id="RDK37465.1"/>
    </source>
</evidence>
<accession>A0A370P6G2</accession>
<keyword evidence="2" id="KW-1185">Reference proteome</keyword>